<dbReference type="SUPFAM" id="SSF48403">
    <property type="entry name" value="Ankyrin repeat"/>
    <property type="match status" value="1"/>
</dbReference>
<evidence type="ECO:0000256" key="3">
    <source>
        <dbReference type="ARBA" id="ARBA00023043"/>
    </source>
</evidence>
<dbReference type="Pfam" id="PF13857">
    <property type="entry name" value="Ank_5"/>
    <property type="match status" value="1"/>
</dbReference>
<dbReference type="PROSITE" id="PS50297">
    <property type="entry name" value="ANK_REP_REGION"/>
    <property type="match status" value="1"/>
</dbReference>
<evidence type="ECO:0000256" key="6">
    <source>
        <dbReference type="SAM" id="MobiDB-lite"/>
    </source>
</evidence>
<feature type="repeat" description="ANK" evidence="5">
    <location>
        <begin position="231"/>
        <end position="253"/>
    </location>
</feature>
<sequence length="724" mass="80256">MSRRQVKTGPGGDGPDLSRSPANRDREDLAANVGSGDKPKLFYGIYVPHSPSFSLDKNESKVFTDRDEALRILKANKTARFKAFTCENEAREFSANGCETGGKAECPKLPTSPVVVQTEAPNFKGPKTQELVKFRKAIENHDFTLVKSFIEDNPRFLVSSGDTPQILQEGSRYNALHIAARSNNHAAAQFVCETIKSIAFMNRLYGGANSNLMDRGSIMLDLYLNTPDKASNETPLHFASKLGAIEVVRVLVSYEQCDRNRKNKYGETARDLVCSRASGPSADPGIKKEILFALEEHFYVAVLRSPDNAMAPTIPEPFKPYTPPNALLLGSTPSKCNDIPMVISGVAGPMTASDATTFRKKWKTPPRTLVFENNTVSPLKTDPDKGVERVGRALASDLHVQWKEYWSFLGRYINLSSTEGLEALEKYFNAMCSNASGKNEPEPPPVTPLIAVSSPVSPISDLCDNFKSLAITDDRRKVPPQCLQNSSTVFATRLALSLTRRSVQSCILEMNKYQDFLAGCSGDSRFSQEDLSTAHSQLAALVYSKIITHNGNSIVDFDTFFNDRSCSQESVERLECVLNFIKRKVNGTFTIASCNCRITPLQNANRLSKSLAQKCNRNLNFSNFNRHVDEDDDFFNLDSDEDEFATPPDSPALGHMSDDDDDDDEYVNASESPQIYIDGGHGPTKIDFDVYRTILDVLPQLDTERFPSIYYWASCMSKHAPSCS</sequence>
<dbReference type="Gene3D" id="1.25.40.20">
    <property type="entry name" value="Ankyrin repeat-containing domain"/>
    <property type="match status" value="1"/>
</dbReference>
<dbReference type="SMART" id="SM00248">
    <property type="entry name" value="ANK"/>
    <property type="match status" value="2"/>
</dbReference>
<dbReference type="InterPro" id="IPR002110">
    <property type="entry name" value="Ankyrin_rpt"/>
</dbReference>
<dbReference type="Pfam" id="PF24567">
    <property type="entry name" value="ANKLE2_3rd"/>
    <property type="match status" value="1"/>
</dbReference>
<keyword evidence="9" id="KW-1185">Reference proteome</keyword>
<proteinExistence type="inferred from homology"/>
<dbReference type="InterPro" id="IPR056237">
    <property type="entry name" value="ANKLE2_3rd"/>
</dbReference>
<feature type="region of interest" description="Disordered" evidence="6">
    <location>
        <begin position="1"/>
        <end position="33"/>
    </location>
</feature>
<comment type="similarity">
    <text evidence="1">Belongs to the ANKLE2 family.</text>
</comment>
<dbReference type="PANTHER" id="PTHR12349:SF4">
    <property type="entry name" value="ANKYRIN REPEAT AND LEM DOMAIN-CONTAINING PROTEIN 2"/>
    <property type="match status" value="1"/>
</dbReference>
<evidence type="ECO:0000256" key="2">
    <source>
        <dbReference type="ARBA" id="ARBA00022618"/>
    </source>
</evidence>
<gene>
    <name evidence="8" type="ORF">NTJ_07347</name>
</gene>
<feature type="region of interest" description="Disordered" evidence="6">
    <location>
        <begin position="638"/>
        <end position="667"/>
    </location>
</feature>
<accession>A0ABN7AQN9</accession>
<dbReference type="EMBL" id="AP028913">
    <property type="protein sequence ID" value="BES94536.1"/>
    <property type="molecule type" value="Genomic_DNA"/>
</dbReference>
<keyword evidence="4" id="KW-0131">Cell cycle</keyword>
<name>A0ABN7AQN9_9HEMI</name>
<evidence type="ECO:0000313" key="8">
    <source>
        <dbReference type="EMBL" id="BES94536.1"/>
    </source>
</evidence>
<evidence type="ECO:0000256" key="4">
    <source>
        <dbReference type="ARBA" id="ARBA00023306"/>
    </source>
</evidence>
<keyword evidence="3 5" id="KW-0040">ANK repeat</keyword>
<organism evidence="8 9">
    <name type="scientific">Nesidiocoris tenuis</name>
    <dbReference type="NCBI Taxonomy" id="355587"/>
    <lineage>
        <taxon>Eukaryota</taxon>
        <taxon>Metazoa</taxon>
        <taxon>Ecdysozoa</taxon>
        <taxon>Arthropoda</taxon>
        <taxon>Hexapoda</taxon>
        <taxon>Insecta</taxon>
        <taxon>Pterygota</taxon>
        <taxon>Neoptera</taxon>
        <taxon>Paraneoptera</taxon>
        <taxon>Hemiptera</taxon>
        <taxon>Heteroptera</taxon>
        <taxon>Panheteroptera</taxon>
        <taxon>Cimicomorpha</taxon>
        <taxon>Miridae</taxon>
        <taxon>Dicyphina</taxon>
        <taxon>Nesidiocoris</taxon>
    </lineage>
</organism>
<dbReference type="Proteomes" id="UP001307889">
    <property type="component" value="Chromosome 5"/>
</dbReference>
<evidence type="ECO:0000313" key="9">
    <source>
        <dbReference type="Proteomes" id="UP001307889"/>
    </source>
</evidence>
<protein>
    <submittedName>
        <fullName evidence="8">ANK</fullName>
    </submittedName>
</protein>
<dbReference type="PROSITE" id="PS50088">
    <property type="entry name" value="ANK_REPEAT"/>
    <property type="match status" value="1"/>
</dbReference>
<dbReference type="InterPro" id="IPR036770">
    <property type="entry name" value="Ankyrin_rpt-contain_sf"/>
</dbReference>
<reference evidence="8 9" key="1">
    <citation type="submission" date="2023-09" db="EMBL/GenBank/DDBJ databases">
        <title>Nesidiocoris tenuis whole genome shotgun sequence.</title>
        <authorList>
            <person name="Shibata T."/>
            <person name="Shimoda M."/>
            <person name="Kobayashi T."/>
            <person name="Uehara T."/>
        </authorList>
    </citation>
    <scope>NUCLEOTIDE SEQUENCE [LARGE SCALE GENOMIC DNA]</scope>
    <source>
        <strain evidence="8 9">Japan</strain>
    </source>
</reference>
<feature type="domain" description="ANKLE2 third alpha/beta" evidence="7">
    <location>
        <begin position="298"/>
        <end position="405"/>
    </location>
</feature>
<keyword evidence="2" id="KW-0132">Cell division</keyword>
<evidence type="ECO:0000256" key="5">
    <source>
        <dbReference type="PROSITE-ProRule" id="PRU00023"/>
    </source>
</evidence>
<dbReference type="PANTHER" id="PTHR12349">
    <property type="entry name" value="ANKYRIN REPEAT AND LEM DOMAIN-CONTAINING PROTEIN 2"/>
    <property type="match status" value="1"/>
</dbReference>
<evidence type="ECO:0000256" key="1">
    <source>
        <dbReference type="ARBA" id="ARBA00007597"/>
    </source>
</evidence>
<evidence type="ECO:0000259" key="7">
    <source>
        <dbReference type="Pfam" id="PF24567"/>
    </source>
</evidence>